<evidence type="ECO:0000256" key="2">
    <source>
        <dbReference type="ARBA" id="ARBA00008682"/>
    </source>
</evidence>
<dbReference type="InterPro" id="IPR001579">
    <property type="entry name" value="Glyco_hydro_18_chit_AS"/>
</dbReference>
<keyword evidence="8" id="KW-0119">Carbohydrate metabolism</keyword>
<dbReference type="CDD" id="cd00035">
    <property type="entry name" value="ChtBD1"/>
    <property type="match status" value="1"/>
</dbReference>
<feature type="domain" description="GH18" evidence="16">
    <location>
        <begin position="207"/>
        <end position="568"/>
    </location>
</feature>
<evidence type="ECO:0000256" key="11">
    <source>
        <dbReference type="PROSITE-ProRule" id="PRU00261"/>
    </source>
</evidence>
<feature type="compositionally biased region" description="Polar residues" evidence="13">
    <location>
        <begin position="43"/>
        <end position="56"/>
    </location>
</feature>
<evidence type="ECO:0000256" key="14">
    <source>
        <dbReference type="SAM" id="SignalP"/>
    </source>
</evidence>
<reference evidence="18" key="1">
    <citation type="journal article" date="2015" name="Genome Announc.">
        <title>Genome sequence of the AIDS-associated pathogen Penicillium marneffei (ATCC18224) and its near taxonomic relative Talaromyces stipitatus (ATCC10500).</title>
        <authorList>
            <person name="Nierman W.C."/>
            <person name="Fedorova-Abrams N.D."/>
            <person name="Andrianopoulos A."/>
        </authorList>
    </citation>
    <scope>NUCLEOTIDE SEQUENCE [LARGE SCALE GENOMIC DNA]</scope>
    <source>
        <strain evidence="18">ATCC 18224 / CBS 334.59 / QM 7333</strain>
    </source>
</reference>
<dbReference type="Pfam" id="PF00187">
    <property type="entry name" value="Chitin_bind_1"/>
    <property type="match status" value="1"/>
</dbReference>
<dbReference type="EMBL" id="DS995899">
    <property type="protein sequence ID" value="EEA28851.1"/>
    <property type="molecule type" value="Genomic_DNA"/>
</dbReference>
<dbReference type="OrthoDB" id="73875at2759"/>
<keyword evidence="14" id="KW-0732">Signal</keyword>
<accession>B6Q899</accession>
<dbReference type="Pfam" id="PF00704">
    <property type="entry name" value="Glyco_hydro_18"/>
    <property type="match status" value="1"/>
</dbReference>
<feature type="disulfide bond" evidence="11">
    <location>
        <begin position="166"/>
        <end position="180"/>
    </location>
</feature>
<organism evidence="17 18">
    <name type="scientific">Talaromyces marneffei (strain ATCC 18224 / CBS 334.59 / QM 7333)</name>
    <name type="common">Penicillium marneffei</name>
    <dbReference type="NCBI Taxonomy" id="441960"/>
    <lineage>
        <taxon>Eukaryota</taxon>
        <taxon>Fungi</taxon>
        <taxon>Dikarya</taxon>
        <taxon>Ascomycota</taxon>
        <taxon>Pezizomycotina</taxon>
        <taxon>Eurotiomycetes</taxon>
        <taxon>Eurotiomycetidae</taxon>
        <taxon>Eurotiales</taxon>
        <taxon>Trichocomaceae</taxon>
        <taxon>Talaromyces</taxon>
        <taxon>Talaromyces sect. Talaromyces</taxon>
    </lineage>
</organism>
<sequence>MQPRVFWLMALVFWAFDLVNASPTTARHSPSSSPSPVAISSTKWESTPQLPRNSSKPLPALFKPYSPDTPVFMNQELIQRLSSNGSRKDLSRSSSTGASLFKRDLPVGECAPGTPCTNGACCSNTGVCSYAPSSCAPDVCISNCNATAPCGQYAAPGEGNCPLNVCCSQYGFCGTTPEFCGSGCQAGYGSCGEVNTPSCSGNTAGSGRRVGYYQSWANDPSLRLCDLRTPDDLDLTGLTHINFAFAFFDPQTFSISPMSSEAADLYRSFTGLKAKKQNLQTWISVGGWSFNDEGNSPNTRTAFSDMVSNAANRRAFIGSLQNFMQTYGFNGVDIDWEYPAASDRGGVLVDTANFAELVAEMRSTWGTSYGISVTLPSSYWYLQGIDVTTMQRYVDWFNFMSYDIHGVWDATDRYTGPYIRPHTNLTEIREGLDLLWMAGVSPSLVNLGIGWYGRSFTLADSSCTEPNGVCKFTQGGSPGQCTNSAGTLSISEIKNIYSSGKPTEYYDSVAAVRWMTWDNDQWVSFDDGITTQQKVQAANDLCLGGILIWAMDMDNSDGDAMNDLLGIGQANGVTEAQATDYKEQLANATLQSAVAASCYWTLCGQPCNSTYFDVTEAIGQVANVQQNSVCQNSDYQTLCCAPGTIMGTCAWEGWRGVGMPCSPVCSDPDATIVAQNSNSYGTNEDGQTTDLTCTGGFQAYCCSGFVPSSKANTGNMFLYGQGIFNKRDAIGNDLISIQARGLGTSTLTGALTFQICAAALAALIAAAPFTFGTSLLGIPAEILLCAATGIAIAASGFASKPGAPPQKPPFVGPKPFKPRIGGGPQNPKTLGQWPVLTFPTGGSGVTVTTSSCDCSVTYTCVYGMGWDEICDNQRWAIDKLLNGQTVFAPDAKRPRQREYTSWRNQRREYFRSSVQGARSDQGAACELDEFPMGDLAESTKPNPQACRLVNGIANGKQGIDYKFWKSAQWTPCSSYRVNVCGLPKPPATWKFGPLVGNRGATRGAHFVTAYGFDSQTANSLCFASYTYTDSNNQIQNTMVADHGFRALNNDPMYGFPYSWPRQRWTINPAPKSNSASRPSDIDSASFLRRDVPISALVNTSKTVDVDEQTCYANPHNDHHSIYGYADNSVFDIYQFEDMVGNSIDGHSCDIIYVDEDYDLASQMSVRPDGSFEYIWGDEDDTTNEHKARWVLRERPLTSSGVIGPLITAEPLLPHGTLVSGIPETTTSASYDATDSRITAPPRSVPDDYVHCSDY</sequence>
<dbReference type="InterPro" id="IPR018371">
    <property type="entry name" value="Chitin-binding_1_CS"/>
</dbReference>
<dbReference type="InterPro" id="IPR029070">
    <property type="entry name" value="Chitinase_insertion_sf"/>
</dbReference>
<feature type="region of interest" description="Disordered" evidence="13">
    <location>
        <begin position="24"/>
        <end position="59"/>
    </location>
</feature>
<dbReference type="SMART" id="SM00636">
    <property type="entry name" value="Glyco_18"/>
    <property type="match status" value="1"/>
</dbReference>
<evidence type="ECO:0000256" key="8">
    <source>
        <dbReference type="ARBA" id="ARBA00023277"/>
    </source>
</evidence>
<evidence type="ECO:0000256" key="1">
    <source>
        <dbReference type="ARBA" id="ARBA00000822"/>
    </source>
</evidence>
<dbReference type="PROSITE" id="PS51910">
    <property type="entry name" value="GH18_2"/>
    <property type="match status" value="1"/>
</dbReference>
<evidence type="ECO:0000313" key="17">
    <source>
        <dbReference type="EMBL" id="EEA28851.1"/>
    </source>
</evidence>
<evidence type="ECO:0000256" key="4">
    <source>
        <dbReference type="ARBA" id="ARBA00022669"/>
    </source>
</evidence>
<dbReference type="InterPro" id="IPR036861">
    <property type="entry name" value="Endochitinase-like_sf"/>
</dbReference>
<feature type="disulfide bond" evidence="11">
    <location>
        <begin position="161"/>
        <end position="173"/>
    </location>
</feature>
<keyword evidence="11" id="KW-1015">Disulfide bond</keyword>
<keyword evidence="10" id="KW-0624">Polysaccharide degradation</keyword>
<dbReference type="STRING" id="441960.B6Q899"/>
<feature type="region of interest" description="Disordered" evidence="13">
    <location>
        <begin position="1228"/>
        <end position="1254"/>
    </location>
</feature>
<evidence type="ECO:0000256" key="7">
    <source>
        <dbReference type="ARBA" id="ARBA00023026"/>
    </source>
</evidence>
<comment type="similarity">
    <text evidence="2">Belongs to the glycosyl hydrolase 18 family. Chitinase class V subfamily.</text>
</comment>
<dbReference type="PROSITE" id="PS50941">
    <property type="entry name" value="CHIT_BIND_I_2"/>
    <property type="match status" value="1"/>
</dbReference>
<dbReference type="SUPFAM" id="SSF57016">
    <property type="entry name" value="Plant lectins/antimicrobial peptides"/>
    <property type="match status" value="1"/>
</dbReference>
<evidence type="ECO:0000256" key="9">
    <source>
        <dbReference type="ARBA" id="ARBA00023295"/>
    </source>
</evidence>
<feature type="domain" description="Chitin-binding type-1" evidence="15">
    <location>
        <begin position="147"/>
        <end position="193"/>
    </location>
</feature>
<evidence type="ECO:0000259" key="16">
    <source>
        <dbReference type="PROSITE" id="PS51910"/>
    </source>
</evidence>
<dbReference type="SUPFAM" id="SSF54556">
    <property type="entry name" value="Chitinase insertion domain"/>
    <property type="match status" value="1"/>
</dbReference>
<evidence type="ECO:0000259" key="15">
    <source>
        <dbReference type="PROSITE" id="PS50941"/>
    </source>
</evidence>
<dbReference type="InterPro" id="IPR011583">
    <property type="entry name" value="Chitinase_II/V-like_cat"/>
</dbReference>
<feature type="signal peptide" evidence="14">
    <location>
        <begin position="1"/>
        <end position="21"/>
    </location>
</feature>
<dbReference type="InterPro" id="IPR001002">
    <property type="entry name" value="Chitin-bd_1"/>
</dbReference>
<dbReference type="VEuPathDB" id="FungiDB:PMAA_036440"/>
<dbReference type="GO" id="GO:0000272">
    <property type="term" value="P:polysaccharide catabolic process"/>
    <property type="evidence" value="ECO:0007669"/>
    <property type="project" value="UniProtKB-KW"/>
</dbReference>
<keyword evidence="5 12" id="KW-0378">Hydrolase</keyword>
<feature type="compositionally biased region" description="Low complexity" evidence="13">
    <location>
        <begin position="24"/>
        <end position="42"/>
    </location>
</feature>
<feature type="compositionally biased region" description="Basic and acidic residues" evidence="13">
    <location>
        <begin position="1244"/>
        <end position="1254"/>
    </location>
</feature>
<dbReference type="InterPro" id="IPR017853">
    <property type="entry name" value="GH"/>
</dbReference>
<dbReference type="InterPro" id="IPR001223">
    <property type="entry name" value="Glyco_hydro18_cat"/>
</dbReference>
<keyword evidence="6" id="KW-0146">Chitin degradation</keyword>
<dbReference type="SUPFAM" id="SSF51445">
    <property type="entry name" value="(Trans)glycosidases"/>
    <property type="match status" value="1"/>
</dbReference>
<gene>
    <name evidence="17" type="ORF">PMAA_036440</name>
</gene>
<proteinExistence type="inferred from homology"/>
<protein>
    <recommendedName>
        <fullName evidence="3">chitinase</fullName>
        <ecNumber evidence="3">3.2.1.14</ecNumber>
    </recommendedName>
</protein>
<evidence type="ECO:0000256" key="13">
    <source>
        <dbReference type="SAM" id="MobiDB-lite"/>
    </source>
</evidence>
<keyword evidence="9 12" id="KW-0326">Glycosidase</keyword>
<comment type="caution">
    <text evidence="11">Lacks conserved residue(s) required for the propagation of feature annotation.</text>
</comment>
<dbReference type="CDD" id="cd06922">
    <property type="entry name" value="ChtBD1_GH18_1"/>
    <property type="match status" value="1"/>
</dbReference>
<keyword evidence="4 11" id="KW-0147">Chitin-binding</keyword>
<dbReference type="PANTHER" id="PTHR11177:SF333">
    <property type="entry name" value="CHITINASE"/>
    <property type="match status" value="1"/>
</dbReference>
<dbReference type="Gene3D" id="3.10.50.10">
    <property type="match status" value="1"/>
</dbReference>
<evidence type="ECO:0000256" key="3">
    <source>
        <dbReference type="ARBA" id="ARBA00012729"/>
    </source>
</evidence>
<keyword evidence="18" id="KW-1185">Reference proteome</keyword>
<dbReference type="Gene3D" id="3.20.20.80">
    <property type="entry name" value="Glycosidases"/>
    <property type="match status" value="1"/>
</dbReference>
<comment type="catalytic activity">
    <reaction evidence="1">
        <text>Random endo-hydrolysis of N-acetyl-beta-D-glucosaminide (1-&gt;4)-beta-linkages in chitin and chitodextrins.</text>
        <dbReference type="EC" id="3.2.1.14"/>
    </reaction>
</comment>
<dbReference type="HOGENOM" id="CLU_009688_0_0_1"/>
<feature type="chain" id="PRO_5002847972" description="chitinase" evidence="14">
    <location>
        <begin position="22"/>
        <end position="1254"/>
    </location>
</feature>
<keyword evidence="7" id="KW-0843">Virulence</keyword>
<dbReference type="EC" id="3.2.1.14" evidence="3"/>
<evidence type="ECO:0000313" key="18">
    <source>
        <dbReference type="Proteomes" id="UP000001294"/>
    </source>
</evidence>
<dbReference type="Proteomes" id="UP000001294">
    <property type="component" value="Unassembled WGS sequence"/>
</dbReference>
<dbReference type="PANTHER" id="PTHR11177">
    <property type="entry name" value="CHITINASE"/>
    <property type="match status" value="1"/>
</dbReference>
<dbReference type="PROSITE" id="PS00026">
    <property type="entry name" value="CHIT_BIND_I_1"/>
    <property type="match status" value="1"/>
</dbReference>
<dbReference type="PhylomeDB" id="B6Q899"/>
<evidence type="ECO:0000256" key="5">
    <source>
        <dbReference type="ARBA" id="ARBA00022801"/>
    </source>
</evidence>
<evidence type="ECO:0000256" key="12">
    <source>
        <dbReference type="RuleBase" id="RU000489"/>
    </source>
</evidence>
<name>B6Q899_TALMQ</name>
<dbReference type="SMART" id="SM00270">
    <property type="entry name" value="ChtBD1"/>
    <property type="match status" value="1"/>
</dbReference>
<dbReference type="GO" id="GO:0008061">
    <property type="term" value="F:chitin binding"/>
    <property type="evidence" value="ECO:0007669"/>
    <property type="project" value="UniProtKB-UniRule"/>
</dbReference>
<evidence type="ECO:0000256" key="6">
    <source>
        <dbReference type="ARBA" id="ARBA00023024"/>
    </source>
</evidence>
<dbReference type="GO" id="GO:0006032">
    <property type="term" value="P:chitin catabolic process"/>
    <property type="evidence" value="ECO:0007669"/>
    <property type="project" value="UniProtKB-KW"/>
</dbReference>
<evidence type="ECO:0000256" key="10">
    <source>
        <dbReference type="ARBA" id="ARBA00023326"/>
    </source>
</evidence>
<dbReference type="Gene3D" id="3.30.60.10">
    <property type="entry name" value="Endochitinase-like"/>
    <property type="match status" value="1"/>
</dbReference>
<dbReference type="AlphaFoldDB" id="B6Q899"/>
<dbReference type="GO" id="GO:0008843">
    <property type="term" value="F:endochitinase activity"/>
    <property type="evidence" value="ECO:0007669"/>
    <property type="project" value="UniProtKB-EC"/>
</dbReference>
<dbReference type="InterPro" id="IPR050314">
    <property type="entry name" value="Glycosyl_Hydrlase_18"/>
</dbReference>
<dbReference type="PROSITE" id="PS01095">
    <property type="entry name" value="GH18_1"/>
    <property type="match status" value="1"/>
</dbReference>